<feature type="transmembrane region" description="Helical" evidence="1">
    <location>
        <begin position="64"/>
        <end position="84"/>
    </location>
</feature>
<keyword evidence="1" id="KW-0472">Membrane</keyword>
<feature type="transmembrane region" description="Helical" evidence="1">
    <location>
        <begin position="12"/>
        <end position="31"/>
    </location>
</feature>
<evidence type="ECO:0000256" key="1">
    <source>
        <dbReference type="SAM" id="Phobius"/>
    </source>
</evidence>
<gene>
    <name evidence="2" type="ORF">SAMN04488556_2379</name>
</gene>
<dbReference type="OrthoDB" id="381299at2157"/>
<keyword evidence="3" id="KW-1185">Reference proteome</keyword>
<dbReference type="RefSeq" id="WP_092904821.1">
    <property type="nucleotide sequence ID" value="NZ_FOZS01000002.1"/>
</dbReference>
<keyword evidence="1" id="KW-0812">Transmembrane</keyword>
<protein>
    <submittedName>
        <fullName evidence="2">Uncharacterized protein</fullName>
    </submittedName>
</protein>
<evidence type="ECO:0000313" key="2">
    <source>
        <dbReference type="EMBL" id="SFS71017.1"/>
    </source>
</evidence>
<evidence type="ECO:0000313" key="3">
    <source>
        <dbReference type="Proteomes" id="UP000199199"/>
    </source>
</evidence>
<sequence length="116" mass="12430">MGSFWRLARERFSPRDTVVLLAILGVVAVIFDSSVGTYLAIVGMIGIINLGYVFVDARGFDRSIVSFAAILSATVVTGAIIVLEPVGLEYYALLSIGLLASIWSADDVFAGNRLPF</sequence>
<feature type="transmembrane region" description="Helical" evidence="1">
    <location>
        <begin position="37"/>
        <end position="55"/>
    </location>
</feature>
<organism evidence="2 3">
    <name type="scientific">Halostagnicola kamekurae</name>
    <dbReference type="NCBI Taxonomy" id="619731"/>
    <lineage>
        <taxon>Archaea</taxon>
        <taxon>Methanobacteriati</taxon>
        <taxon>Methanobacteriota</taxon>
        <taxon>Stenosarchaea group</taxon>
        <taxon>Halobacteria</taxon>
        <taxon>Halobacteriales</taxon>
        <taxon>Natrialbaceae</taxon>
        <taxon>Halostagnicola</taxon>
    </lineage>
</organism>
<keyword evidence="1" id="KW-1133">Transmembrane helix</keyword>
<dbReference type="AlphaFoldDB" id="A0A1I6S247"/>
<proteinExistence type="predicted"/>
<name>A0A1I6S247_9EURY</name>
<dbReference type="Proteomes" id="UP000199199">
    <property type="component" value="Unassembled WGS sequence"/>
</dbReference>
<accession>A0A1I6S247</accession>
<reference evidence="3" key="1">
    <citation type="submission" date="2016-10" db="EMBL/GenBank/DDBJ databases">
        <authorList>
            <person name="Varghese N."/>
            <person name="Submissions S."/>
        </authorList>
    </citation>
    <scope>NUCLEOTIDE SEQUENCE [LARGE SCALE GENOMIC DNA]</scope>
    <source>
        <strain evidence="3">DSM 22427</strain>
    </source>
</reference>
<dbReference type="EMBL" id="FOZS01000002">
    <property type="protein sequence ID" value="SFS71017.1"/>
    <property type="molecule type" value="Genomic_DNA"/>
</dbReference>